<dbReference type="SUPFAM" id="SSF51735">
    <property type="entry name" value="NAD(P)-binding Rossmann-fold domains"/>
    <property type="match status" value="1"/>
</dbReference>
<dbReference type="GO" id="GO:0051287">
    <property type="term" value="F:NAD binding"/>
    <property type="evidence" value="ECO:0007669"/>
    <property type="project" value="UniProtKB-UniRule"/>
</dbReference>
<dbReference type="InterPro" id="IPR022664">
    <property type="entry name" value="DapB_N_CS"/>
</dbReference>
<dbReference type="GO" id="GO:0019877">
    <property type="term" value="P:diaminopimelate biosynthetic process"/>
    <property type="evidence" value="ECO:0007669"/>
    <property type="project" value="UniProtKB-UniRule"/>
</dbReference>
<dbReference type="UniPathway" id="UPA00034">
    <property type="reaction ID" value="UER00018"/>
</dbReference>
<comment type="subcellular location">
    <subcellularLocation>
        <location evidence="13">Cytoplasm</location>
    </subcellularLocation>
</comment>
<comment type="subunit">
    <text evidence="13">Homotetramer.</text>
</comment>
<proteinExistence type="inferred from homology"/>
<evidence type="ECO:0000256" key="1">
    <source>
        <dbReference type="ARBA" id="ARBA00006642"/>
    </source>
</evidence>
<dbReference type="KEGG" id="nba:CUN60_08500"/>
<dbReference type="InterPro" id="IPR036291">
    <property type="entry name" value="NAD(P)-bd_dom_sf"/>
</dbReference>
<dbReference type="InterPro" id="IPR023940">
    <property type="entry name" value="DHDPR_bac"/>
</dbReference>
<dbReference type="InterPro" id="IPR000846">
    <property type="entry name" value="DapB_N"/>
</dbReference>
<evidence type="ECO:0000256" key="13">
    <source>
        <dbReference type="HAMAP-Rule" id="MF_00102"/>
    </source>
</evidence>
<dbReference type="SUPFAM" id="SSF55347">
    <property type="entry name" value="Glyceraldehyde-3-phosphate dehydrogenase-like, C-terminal domain"/>
    <property type="match status" value="1"/>
</dbReference>
<dbReference type="PIRSF" id="PIRSF000161">
    <property type="entry name" value="DHPR"/>
    <property type="match status" value="1"/>
</dbReference>
<dbReference type="PROSITE" id="PS01298">
    <property type="entry name" value="DAPB"/>
    <property type="match status" value="1"/>
</dbReference>
<dbReference type="Proteomes" id="UP000236655">
    <property type="component" value="Chromosome"/>
</dbReference>
<keyword evidence="5 13" id="KW-0220">Diaminopimelate biosynthesis</keyword>
<dbReference type="GO" id="GO:0009089">
    <property type="term" value="P:lysine biosynthetic process via diaminopimelate"/>
    <property type="evidence" value="ECO:0007669"/>
    <property type="project" value="UniProtKB-UniRule"/>
</dbReference>
<dbReference type="InterPro" id="IPR022663">
    <property type="entry name" value="DapB_C"/>
</dbReference>
<feature type="binding site" evidence="13">
    <location>
        <position position="144"/>
    </location>
    <ligand>
        <name>(S)-2,3,4,5-tetrahydrodipicolinate</name>
        <dbReference type="ChEBI" id="CHEBI:16845"/>
    </ligand>
</feature>
<comment type="similarity">
    <text evidence="1 13">Belongs to the DapB family.</text>
</comment>
<feature type="binding site" evidence="13">
    <location>
        <begin position="8"/>
        <end position="13"/>
    </location>
    <ligand>
        <name>NAD(+)</name>
        <dbReference type="ChEBI" id="CHEBI:57540"/>
    </ligand>
</feature>
<evidence type="ECO:0000313" key="17">
    <source>
        <dbReference type="Proteomes" id="UP000236655"/>
    </source>
</evidence>
<dbReference type="Gene3D" id="3.40.50.720">
    <property type="entry name" value="NAD(P)-binding Rossmann-like Domain"/>
    <property type="match status" value="1"/>
</dbReference>
<reference evidence="17" key="1">
    <citation type="submission" date="2017-11" db="EMBL/GenBank/DDBJ databases">
        <authorList>
            <person name="Chan K.G."/>
            <person name="Lee L.S."/>
        </authorList>
    </citation>
    <scope>NUCLEOTIDE SEQUENCE [LARGE SCALE GENOMIC DNA]</scope>
    <source>
        <strain evidence="17">DSM 100970</strain>
    </source>
</reference>
<dbReference type="CDD" id="cd02274">
    <property type="entry name" value="DHDPR_N"/>
    <property type="match status" value="1"/>
</dbReference>
<dbReference type="GO" id="GO:0050661">
    <property type="term" value="F:NADP binding"/>
    <property type="evidence" value="ECO:0007669"/>
    <property type="project" value="UniProtKB-UniRule"/>
</dbReference>
<evidence type="ECO:0000256" key="4">
    <source>
        <dbReference type="ARBA" id="ARBA00022857"/>
    </source>
</evidence>
<evidence type="ECO:0000256" key="2">
    <source>
        <dbReference type="ARBA" id="ARBA00022490"/>
    </source>
</evidence>
<evidence type="ECO:0000256" key="9">
    <source>
        <dbReference type="ARBA" id="ARBA00037922"/>
    </source>
</evidence>
<evidence type="ECO:0000256" key="10">
    <source>
        <dbReference type="ARBA" id="ARBA00038983"/>
    </source>
</evidence>
<evidence type="ECO:0000313" key="16">
    <source>
        <dbReference type="EMBL" id="AUR52333.1"/>
    </source>
</evidence>
<keyword evidence="6 13" id="KW-0560">Oxidoreductase</keyword>
<keyword evidence="3 13" id="KW-0028">Amino-acid biosynthesis</keyword>
<dbReference type="Pfam" id="PF05173">
    <property type="entry name" value="DapB_C"/>
    <property type="match status" value="1"/>
</dbReference>
<evidence type="ECO:0000256" key="7">
    <source>
        <dbReference type="ARBA" id="ARBA00023027"/>
    </source>
</evidence>
<keyword evidence="7 13" id="KW-0520">NAD</keyword>
<evidence type="ECO:0000256" key="11">
    <source>
        <dbReference type="ARBA" id="ARBA00049080"/>
    </source>
</evidence>
<dbReference type="HAMAP" id="MF_00102">
    <property type="entry name" value="DapB"/>
    <property type="match status" value="1"/>
</dbReference>
<evidence type="ECO:0000259" key="14">
    <source>
        <dbReference type="Pfam" id="PF01113"/>
    </source>
</evidence>
<feature type="domain" description="Dihydrodipicolinate reductase N-terminal" evidence="14">
    <location>
        <begin position="3"/>
        <end position="114"/>
    </location>
</feature>
<evidence type="ECO:0000256" key="3">
    <source>
        <dbReference type="ARBA" id="ARBA00022605"/>
    </source>
</evidence>
<comment type="catalytic activity">
    <reaction evidence="12 13">
        <text>(S)-2,3,4,5-tetrahydrodipicolinate + NAD(+) + H2O = (2S,4S)-4-hydroxy-2,3,4,5-tetrahydrodipicolinate + NADH + H(+)</text>
        <dbReference type="Rhea" id="RHEA:35323"/>
        <dbReference type="ChEBI" id="CHEBI:15377"/>
        <dbReference type="ChEBI" id="CHEBI:15378"/>
        <dbReference type="ChEBI" id="CHEBI:16845"/>
        <dbReference type="ChEBI" id="CHEBI:57540"/>
        <dbReference type="ChEBI" id="CHEBI:57945"/>
        <dbReference type="ChEBI" id="CHEBI:67139"/>
        <dbReference type="EC" id="1.17.1.8"/>
    </reaction>
</comment>
<feature type="active site" description="Proton donor/acceptor" evidence="13">
    <location>
        <position position="143"/>
    </location>
</feature>
<dbReference type="PANTHER" id="PTHR20836:SF0">
    <property type="entry name" value="4-HYDROXY-TETRAHYDRODIPICOLINATE REDUCTASE 1, CHLOROPLASTIC-RELATED"/>
    <property type="match status" value="1"/>
</dbReference>
<organism evidence="16 17">
    <name type="scientific">Aquella oligotrophica</name>
    <dbReference type="NCBI Taxonomy" id="2067065"/>
    <lineage>
        <taxon>Bacteria</taxon>
        <taxon>Pseudomonadati</taxon>
        <taxon>Pseudomonadota</taxon>
        <taxon>Betaproteobacteria</taxon>
        <taxon>Neisseriales</taxon>
        <taxon>Neisseriaceae</taxon>
        <taxon>Aquella</taxon>
    </lineage>
</organism>
<evidence type="ECO:0000256" key="12">
    <source>
        <dbReference type="ARBA" id="ARBA00049396"/>
    </source>
</evidence>
<evidence type="ECO:0000256" key="5">
    <source>
        <dbReference type="ARBA" id="ARBA00022915"/>
    </source>
</evidence>
<feature type="binding site" evidence="13">
    <location>
        <begin position="153"/>
        <end position="154"/>
    </location>
    <ligand>
        <name>(S)-2,3,4,5-tetrahydrodipicolinate</name>
        <dbReference type="ChEBI" id="CHEBI:16845"/>
    </ligand>
</feature>
<dbReference type="GO" id="GO:0016726">
    <property type="term" value="F:oxidoreductase activity, acting on CH or CH2 groups, NAD or NADP as acceptor"/>
    <property type="evidence" value="ECO:0007669"/>
    <property type="project" value="UniProtKB-UniRule"/>
</dbReference>
<dbReference type="Gene3D" id="3.30.360.10">
    <property type="entry name" value="Dihydrodipicolinate Reductase, domain 2"/>
    <property type="match status" value="1"/>
</dbReference>
<gene>
    <name evidence="13" type="primary">dapB</name>
    <name evidence="16" type="ORF">CUN60_08500</name>
</gene>
<name>A0A2I7N783_9NEIS</name>
<comment type="caution">
    <text evidence="13">Lacks conserved residue(s) required for the propagation of feature annotation.</text>
</comment>
<feature type="active site" description="Proton donor" evidence="13">
    <location>
        <position position="147"/>
    </location>
</feature>
<keyword evidence="17" id="KW-1185">Reference proteome</keyword>
<evidence type="ECO:0000256" key="6">
    <source>
        <dbReference type="ARBA" id="ARBA00023002"/>
    </source>
</evidence>
<feature type="domain" description="Dihydrodipicolinate reductase C-terminal" evidence="15">
    <location>
        <begin position="118"/>
        <end position="253"/>
    </location>
</feature>
<dbReference type="GO" id="GO:0005829">
    <property type="term" value="C:cytosol"/>
    <property type="evidence" value="ECO:0007669"/>
    <property type="project" value="TreeGrafter"/>
</dbReference>
<dbReference type="AlphaFoldDB" id="A0A2I7N783"/>
<dbReference type="GO" id="GO:0008839">
    <property type="term" value="F:4-hydroxy-tetrahydrodipicolinate reductase"/>
    <property type="evidence" value="ECO:0007669"/>
    <property type="project" value="UniProtKB-UniRule"/>
</dbReference>
<evidence type="ECO:0000259" key="15">
    <source>
        <dbReference type="Pfam" id="PF05173"/>
    </source>
</evidence>
<comment type="function">
    <text evidence="13">Catalyzes the conversion of 4-hydroxy-tetrahydrodipicolinate (HTPA) to tetrahydrodipicolinate.</text>
</comment>
<accession>A0A2I7N783</accession>
<keyword evidence="4 13" id="KW-0521">NADP</keyword>
<dbReference type="EMBL" id="CP024847">
    <property type="protein sequence ID" value="AUR52333.1"/>
    <property type="molecule type" value="Genomic_DNA"/>
</dbReference>
<comment type="catalytic activity">
    <reaction evidence="11 13">
        <text>(S)-2,3,4,5-tetrahydrodipicolinate + NADP(+) + H2O = (2S,4S)-4-hydroxy-2,3,4,5-tetrahydrodipicolinate + NADPH + H(+)</text>
        <dbReference type="Rhea" id="RHEA:35331"/>
        <dbReference type="ChEBI" id="CHEBI:15377"/>
        <dbReference type="ChEBI" id="CHEBI:15378"/>
        <dbReference type="ChEBI" id="CHEBI:16845"/>
        <dbReference type="ChEBI" id="CHEBI:57783"/>
        <dbReference type="ChEBI" id="CHEBI:58349"/>
        <dbReference type="ChEBI" id="CHEBI:67139"/>
        <dbReference type="EC" id="1.17.1.8"/>
    </reaction>
</comment>
<keyword evidence="8 13" id="KW-0457">Lysine biosynthesis</keyword>
<feature type="binding site" evidence="13">
    <location>
        <position position="39"/>
    </location>
    <ligand>
        <name>NAD(+)</name>
        <dbReference type="ChEBI" id="CHEBI:57540"/>
    </ligand>
</feature>
<dbReference type="OrthoDB" id="9790352at2"/>
<feature type="binding site" evidence="13">
    <location>
        <begin position="111"/>
        <end position="114"/>
    </location>
    <ligand>
        <name>NAD(+)</name>
        <dbReference type="ChEBI" id="CHEBI:57540"/>
    </ligand>
</feature>
<keyword evidence="2 13" id="KW-0963">Cytoplasm</keyword>
<comment type="caution">
    <text evidence="13">Was originally thought to be a dihydrodipicolinate reductase (DHDPR), catalyzing the conversion of dihydrodipicolinate to tetrahydrodipicolinate. However, it was shown in E.coli that the substrate of the enzymatic reaction is not dihydrodipicolinate (DHDP) but in fact (2S,4S)-4-hydroxy-2,3,4,5-tetrahydrodipicolinic acid (HTPA), the product released by the DapA-catalyzed reaction.</text>
</comment>
<comment type="pathway">
    <text evidence="9 13">Amino-acid biosynthesis; L-lysine biosynthesis via DAP pathway; (S)-tetrahydrodipicolinate from L-aspartate: step 4/4.</text>
</comment>
<dbReference type="PANTHER" id="PTHR20836">
    <property type="entry name" value="DIHYDRODIPICOLINATE REDUCTASE"/>
    <property type="match status" value="1"/>
</dbReference>
<dbReference type="EC" id="1.17.1.8" evidence="10 13"/>
<dbReference type="Pfam" id="PF01113">
    <property type="entry name" value="DapB_N"/>
    <property type="match status" value="1"/>
</dbReference>
<sequence>MLKLAINGANGKMGQKLLDLILKNPELYELVLARTFHLENNVIASDSYYLTLPHSTTAEVMVDFSNQERIEETLNWCLTHKIPLVIGTTGFTSDQMRKIKDAAAQIAIVHSANMSLSVNVLFEAVKMVAKKLADYEVEIVESHHRYKKDAPSGTALEIGKLIAGARGDDFDQVACYNRTGNNNQVRASREIGFSALRAGDIVGRHVVDFISDGEELSIISNINNRRGFALGALAAAKFIVKQAPGLYSMQDVLEI</sequence>
<protein>
    <recommendedName>
        <fullName evidence="10 13">4-hydroxy-tetrahydrodipicolinate reductase</fullName>
        <shortName evidence="13">HTPA reductase</shortName>
        <ecNumber evidence="10 13">1.17.1.8</ecNumber>
    </recommendedName>
</protein>
<evidence type="ECO:0000256" key="8">
    <source>
        <dbReference type="ARBA" id="ARBA00023154"/>
    </source>
</evidence>
<dbReference type="NCBIfam" id="TIGR00036">
    <property type="entry name" value="dapB"/>
    <property type="match status" value="1"/>
</dbReference>
<feature type="binding site" evidence="13">
    <location>
        <begin position="87"/>
        <end position="89"/>
    </location>
    <ligand>
        <name>NAD(+)</name>
        <dbReference type="ChEBI" id="CHEBI:57540"/>
    </ligand>
</feature>
<dbReference type="RefSeq" id="WP_102951626.1">
    <property type="nucleotide sequence ID" value="NZ_CP024847.1"/>
</dbReference>